<dbReference type="OrthoDB" id="28737at2759"/>
<dbReference type="SUPFAM" id="SSF55874">
    <property type="entry name" value="ATPase domain of HSP90 chaperone/DNA topoisomerase II/histidine kinase"/>
    <property type="match status" value="1"/>
</dbReference>
<dbReference type="HAMAP" id="MF_00505">
    <property type="entry name" value="HSP90"/>
    <property type="match status" value="1"/>
</dbReference>
<feature type="binding site" evidence="5">
    <location>
        <position position="228"/>
    </location>
    <ligand>
        <name>ATP</name>
        <dbReference type="ChEBI" id="CHEBI:30616"/>
    </ligand>
</feature>
<dbReference type="GO" id="GO:0005524">
    <property type="term" value="F:ATP binding"/>
    <property type="evidence" value="ECO:0007669"/>
    <property type="project" value="UniProtKB-KW"/>
</dbReference>
<sequence length="819" mass="92957">MGCRSLVLLGVLGLCSWGCWSRAEDAAADAAAGPRGPEATLASIPELKGQADGTHETHEYQAEVSRLMDIIINSLYTQRDVFLRELISNAVDALEKARFLSISSADTSNSSSSKTELAVFIEADPQQKVVSVCDTGVGMSKQELITNLGTVAKSGTSNFLEALASSNNGDLSLVGQFGVGFYSAFLVADRVTVVSRSSGEDQYVWESSADAKYYIDKDPRGNTLERGTCVVLHLKEDATEFASVDRLRELATRYSQFMSYPIYLKVKQTVSEEVPVEDEKEDKAEDKEKSEEEDVQVQDVDEETDDKEAKKKKTKTVEREVERWDRINEQKAIWLRPREEITEKEYEDFYKSVTKDWSEPLVHMHFSAEGEAEFKALLYIPKRSPADIFSQYFGKQTSIKLYVRRVLVADVFDDMLPKYLHFVRGVVDSDDLPLNVSREQLQQHKVLGIISKKLVRKTLETVRKMFLDANKKREEQQKQLEETSEEQEKEKIKKEMQQPSLYDQFYKEFGRNLMLGCYEDDENRLKIAKVLKFYSNTSPTEPISLEAYVSRMKEGQPAIYYAAGETAQQLLSQPQMQFFTKKGYEVLFLLEAMDEPCIQRLGDFDGKKFESIQKGNVTLEETPDEKRQFKRLTKYYDPLLKWLKKVLGPKVSKVEVSRRLVEAPCAVVASQWGYSAQMEKVMKTQTFADPMHLRLMRGQKVFEINPSHRIMQQLLQRVRDGGEDSMKDEDTQLAERLFDAAMLASGFDVEQPAQLAAVLYKGLASQVGVDPADPINENIDLPEEEADKTEENAEEPMDNRSAEDIFANLDLGGGLKDEL</sequence>
<protein>
    <submittedName>
        <fullName evidence="8">Heat shock protein 90, putative</fullName>
    </submittedName>
</protein>
<dbReference type="Gene3D" id="3.40.50.11260">
    <property type="match status" value="1"/>
</dbReference>
<evidence type="ECO:0000256" key="3">
    <source>
        <dbReference type="ARBA" id="ARBA00022840"/>
    </source>
</evidence>
<dbReference type="Pfam" id="PF00183">
    <property type="entry name" value="HSP90"/>
    <property type="match status" value="1"/>
</dbReference>
<evidence type="ECO:0000256" key="1">
    <source>
        <dbReference type="ARBA" id="ARBA00008239"/>
    </source>
</evidence>
<feature type="region of interest" description="Disordered" evidence="6">
    <location>
        <begin position="771"/>
        <end position="819"/>
    </location>
</feature>
<dbReference type="SUPFAM" id="SSF110942">
    <property type="entry name" value="HSP90 C-terminal domain"/>
    <property type="match status" value="1"/>
</dbReference>
<feature type="binding site" evidence="5">
    <location>
        <position position="134"/>
    </location>
    <ligand>
        <name>ATP</name>
        <dbReference type="ChEBI" id="CHEBI:30616"/>
    </ligand>
</feature>
<dbReference type="GO" id="GO:0140662">
    <property type="term" value="F:ATP-dependent protein folding chaperone"/>
    <property type="evidence" value="ECO:0007669"/>
    <property type="project" value="InterPro"/>
</dbReference>
<feature type="binding site" evidence="5">
    <location>
        <position position="153"/>
    </location>
    <ligand>
        <name>ATP</name>
        <dbReference type="ChEBI" id="CHEBI:30616"/>
    </ligand>
</feature>
<feature type="binding site" evidence="5">
    <location>
        <position position="85"/>
    </location>
    <ligand>
        <name>ATP</name>
        <dbReference type="ChEBI" id="CHEBI:30616"/>
    </ligand>
</feature>
<dbReference type="InterPro" id="IPR037196">
    <property type="entry name" value="HSP90_C"/>
</dbReference>
<dbReference type="GO" id="GO:0016887">
    <property type="term" value="F:ATP hydrolysis activity"/>
    <property type="evidence" value="ECO:0007669"/>
    <property type="project" value="InterPro"/>
</dbReference>
<feature type="compositionally biased region" description="Basic and acidic residues" evidence="6">
    <location>
        <begin position="281"/>
        <end position="290"/>
    </location>
</feature>
<dbReference type="CDD" id="cd16927">
    <property type="entry name" value="HATPase_Hsp90-like"/>
    <property type="match status" value="1"/>
</dbReference>
<dbReference type="InterPro" id="IPR019805">
    <property type="entry name" value="Heat_shock_protein_90_CS"/>
</dbReference>
<dbReference type="AlphaFoldDB" id="U6GW45"/>
<feature type="chain" id="PRO_5004671011" evidence="7">
    <location>
        <begin position="22"/>
        <end position="819"/>
    </location>
</feature>
<dbReference type="PROSITE" id="PS00298">
    <property type="entry name" value="HSP90"/>
    <property type="match status" value="1"/>
</dbReference>
<feature type="binding site" evidence="5">
    <location>
        <begin position="154"/>
        <end position="155"/>
    </location>
    <ligand>
        <name>ATP</name>
        <dbReference type="ChEBI" id="CHEBI:30616"/>
    </ligand>
</feature>
<feature type="compositionally biased region" description="Acidic residues" evidence="6">
    <location>
        <begin position="780"/>
        <end position="796"/>
    </location>
</feature>
<keyword evidence="8" id="KW-0346">Stress response</keyword>
<dbReference type="EMBL" id="HG673493">
    <property type="protein sequence ID" value="CDI83807.1"/>
    <property type="molecule type" value="Genomic_DNA"/>
</dbReference>
<evidence type="ECO:0000256" key="2">
    <source>
        <dbReference type="ARBA" id="ARBA00022741"/>
    </source>
</evidence>
<comment type="similarity">
    <text evidence="1">Belongs to the heat shock protein 90 family.</text>
</comment>
<dbReference type="PIRSF" id="PIRSF002583">
    <property type="entry name" value="Hsp90"/>
    <property type="match status" value="1"/>
</dbReference>
<dbReference type="Pfam" id="PF13589">
    <property type="entry name" value="HATPase_c_3"/>
    <property type="match status" value="1"/>
</dbReference>
<feature type="region of interest" description="Disordered" evidence="6">
    <location>
        <begin position="473"/>
        <end position="495"/>
    </location>
</feature>
<dbReference type="InterPro" id="IPR001404">
    <property type="entry name" value="Hsp90_fam"/>
</dbReference>
<gene>
    <name evidence="8" type="ORF">EAH_00044210</name>
</gene>
<feature type="region of interest" description="Disordered" evidence="6">
    <location>
        <begin position="274"/>
        <end position="312"/>
    </location>
</feature>
<dbReference type="Proteomes" id="UP000018050">
    <property type="component" value="Unassembled WGS sequence"/>
</dbReference>
<organism evidence="8 9">
    <name type="scientific">Eimeria acervulina</name>
    <name type="common">Coccidian parasite</name>
    <dbReference type="NCBI Taxonomy" id="5801"/>
    <lineage>
        <taxon>Eukaryota</taxon>
        <taxon>Sar</taxon>
        <taxon>Alveolata</taxon>
        <taxon>Apicomplexa</taxon>
        <taxon>Conoidasida</taxon>
        <taxon>Coccidia</taxon>
        <taxon>Eucoccidiorida</taxon>
        <taxon>Eimeriorina</taxon>
        <taxon>Eimeriidae</taxon>
        <taxon>Eimeria</taxon>
    </lineage>
</organism>
<dbReference type="InterPro" id="IPR020575">
    <property type="entry name" value="Hsp90_N"/>
</dbReference>
<dbReference type="GeneID" id="25272491"/>
<feature type="binding site" evidence="5">
    <location>
        <position position="438"/>
    </location>
    <ligand>
        <name>ATP</name>
        <dbReference type="ChEBI" id="CHEBI:30616"/>
    </ligand>
</feature>
<feature type="binding site" evidence="5">
    <location>
        <position position="89"/>
    </location>
    <ligand>
        <name>ATP</name>
        <dbReference type="ChEBI" id="CHEBI:30616"/>
    </ligand>
</feature>
<feature type="binding site" evidence="5">
    <location>
        <position position="139"/>
    </location>
    <ligand>
        <name>ATP</name>
        <dbReference type="ChEBI" id="CHEBI:30616"/>
    </ligand>
</feature>
<evidence type="ECO:0000256" key="5">
    <source>
        <dbReference type="PIRSR" id="PIRSR002583-1"/>
    </source>
</evidence>
<dbReference type="InterPro" id="IPR020568">
    <property type="entry name" value="Ribosomal_Su5_D2-typ_SF"/>
</dbReference>
<feature type="binding site" evidence="5">
    <location>
        <position position="147"/>
    </location>
    <ligand>
        <name>ATP</name>
        <dbReference type="ChEBI" id="CHEBI:30616"/>
    </ligand>
</feature>
<dbReference type="SUPFAM" id="SSF54211">
    <property type="entry name" value="Ribosomal protein S5 domain 2-like"/>
    <property type="match status" value="1"/>
</dbReference>
<dbReference type="RefSeq" id="XP_013247127.1">
    <property type="nucleotide sequence ID" value="XM_013391673.1"/>
</dbReference>
<keyword evidence="9" id="KW-1185">Reference proteome</keyword>
<evidence type="ECO:0000256" key="4">
    <source>
        <dbReference type="ARBA" id="ARBA00023186"/>
    </source>
</evidence>
<name>U6GW45_EIMAC</name>
<dbReference type="OMA" id="GIEQHQY"/>
<feature type="compositionally biased region" description="Acidic residues" evidence="6">
    <location>
        <begin position="291"/>
        <end position="306"/>
    </location>
</feature>
<evidence type="ECO:0000313" key="8">
    <source>
        <dbReference type="EMBL" id="CDI83807.1"/>
    </source>
</evidence>
<evidence type="ECO:0000256" key="7">
    <source>
        <dbReference type="SAM" id="SignalP"/>
    </source>
</evidence>
<dbReference type="Gene3D" id="3.30.230.80">
    <property type="match status" value="1"/>
</dbReference>
<dbReference type="PRINTS" id="PR00775">
    <property type="entry name" value="HEATSHOCK90"/>
</dbReference>
<feature type="binding site" evidence="5">
    <location>
        <begin position="176"/>
        <end position="181"/>
    </location>
    <ligand>
        <name>ATP</name>
        <dbReference type="ChEBI" id="CHEBI:30616"/>
    </ligand>
</feature>
<dbReference type="Gene3D" id="1.20.120.790">
    <property type="entry name" value="Heat shock protein 90, C-terminal domain"/>
    <property type="match status" value="1"/>
</dbReference>
<dbReference type="VEuPathDB" id="ToxoDB:EAH_00044210"/>
<dbReference type="FunFam" id="3.30.565.10:FF:000005">
    <property type="entry name" value="Heat shock protein 90"/>
    <property type="match status" value="1"/>
</dbReference>
<accession>U6GW45</accession>
<evidence type="ECO:0000313" key="9">
    <source>
        <dbReference type="Proteomes" id="UP000018050"/>
    </source>
</evidence>
<keyword evidence="7" id="KW-0732">Signal</keyword>
<dbReference type="NCBIfam" id="NF003555">
    <property type="entry name" value="PRK05218.1"/>
    <property type="match status" value="1"/>
</dbReference>
<evidence type="ECO:0000256" key="6">
    <source>
        <dbReference type="SAM" id="MobiDB-lite"/>
    </source>
</evidence>
<feature type="signal peptide" evidence="7">
    <location>
        <begin position="1"/>
        <end position="21"/>
    </location>
</feature>
<dbReference type="InterPro" id="IPR036890">
    <property type="entry name" value="HATPase_C_sf"/>
</dbReference>
<dbReference type="GO" id="GO:0051082">
    <property type="term" value="F:unfolded protein binding"/>
    <property type="evidence" value="ECO:0007669"/>
    <property type="project" value="InterPro"/>
</dbReference>
<keyword evidence="4" id="KW-0143">Chaperone</keyword>
<reference evidence="8" key="2">
    <citation type="submission" date="2013-10" db="EMBL/GenBank/DDBJ databases">
        <authorList>
            <person name="Aslett M."/>
        </authorList>
    </citation>
    <scope>NUCLEOTIDE SEQUENCE [LARGE SCALE GENOMIC DNA]</scope>
    <source>
        <strain evidence="8">Houghton</strain>
    </source>
</reference>
<reference evidence="8" key="1">
    <citation type="submission" date="2013-10" db="EMBL/GenBank/DDBJ databases">
        <title>Genomic analysis of the causative agents of coccidiosis in chickens.</title>
        <authorList>
            <person name="Reid A.J."/>
            <person name="Blake D."/>
            <person name="Billington K."/>
            <person name="Browne H."/>
            <person name="Dunn M."/>
            <person name="Hung S."/>
            <person name="Kawahara F."/>
            <person name="Miranda-Saavedra D."/>
            <person name="Mourier T."/>
            <person name="Nagra H."/>
            <person name="Otto T.D."/>
            <person name="Rawlings N."/>
            <person name="Sanchez A."/>
            <person name="Sanders M."/>
            <person name="Subramaniam C."/>
            <person name="Tay Y."/>
            <person name="Dear P."/>
            <person name="Doerig C."/>
            <person name="Gruber A."/>
            <person name="Parkinson J."/>
            <person name="Shirley M."/>
            <person name="Wan K.L."/>
            <person name="Berriman M."/>
            <person name="Tomley F."/>
            <person name="Pain A."/>
        </authorList>
    </citation>
    <scope>NUCLEOTIDE SEQUENCE [LARGE SCALE GENOMIC DNA]</scope>
    <source>
        <strain evidence="8">Houghton</strain>
    </source>
</reference>
<keyword evidence="3 5" id="KW-0067">ATP-binding</keyword>
<dbReference type="PANTHER" id="PTHR11528">
    <property type="entry name" value="HEAT SHOCK PROTEIN 90 FAMILY MEMBER"/>
    <property type="match status" value="1"/>
</dbReference>
<proteinExistence type="inferred from homology"/>
<dbReference type="Gene3D" id="3.30.565.10">
    <property type="entry name" value="Histidine kinase-like ATPase, C-terminal domain"/>
    <property type="match status" value="1"/>
</dbReference>
<keyword evidence="2 5" id="KW-0547">Nucleotide-binding</keyword>